<dbReference type="EMBL" id="JBHUML010000002">
    <property type="protein sequence ID" value="MFD2705830.1"/>
    <property type="molecule type" value="Genomic_DNA"/>
</dbReference>
<name>A0ABW5T4S2_9BACI</name>
<dbReference type="GO" id="GO:0016491">
    <property type="term" value="F:oxidoreductase activity"/>
    <property type="evidence" value="ECO:0007669"/>
    <property type="project" value="UniProtKB-KW"/>
</dbReference>
<sequence length="331" mass="36249">MKKKVIAYGRVREKAKRKLRENYELHVFSGKEEVSDETFAGVLAEAEGIVGLGIQADDGFLRHAPNLKVVSNVSVGYDNLDLEALTEHGVAATNTPEVLNDTTADAVFGLILSTARRIPELDRFVKKGEWEQEGDLPEDKFGSDVHHRKLGIIGMGRIGEAIAKRAHFGFDMEILYHNRSRKPEVEKTYDASYCTLDELLSEADVVCLMTPLTPETEGLMGRSEFQQMKQDAIFINGSRGGAVKEDALVEALKHGDILAAGLDVYQQEPLPADHPLLQLPHVVTTPHIGSSTGATEDKMSLLAAENADAALQGQRPPNLLNPEVWESGGKE</sequence>
<dbReference type="InterPro" id="IPR006140">
    <property type="entry name" value="D-isomer_DH_NAD-bd"/>
</dbReference>
<dbReference type="EC" id="1.1.1.-" evidence="7"/>
<protein>
    <submittedName>
        <fullName evidence="7">2-hydroxyacid dehydrogenase</fullName>
        <ecNumber evidence="7">1.1.1.-</ecNumber>
    </submittedName>
</protein>
<feature type="domain" description="D-isomer specific 2-hydroxyacid dehydrogenase catalytic" evidence="5">
    <location>
        <begin position="6"/>
        <end position="321"/>
    </location>
</feature>
<dbReference type="SUPFAM" id="SSF51735">
    <property type="entry name" value="NAD(P)-binding Rossmann-fold domains"/>
    <property type="match status" value="1"/>
</dbReference>
<dbReference type="InterPro" id="IPR006139">
    <property type="entry name" value="D-isomer_2_OHA_DH_cat_dom"/>
</dbReference>
<dbReference type="InterPro" id="IPR036291">
    <property type="entry name" value="NAD(P)-bd_dom_sf"/>
</dbReference>
<dbReference type="Pfam" id="PF02826">
    <property type="entry name" value="2-Hacid_dh_C"/>
    <property type="match status" value="1"/>
</dbReference>
<dbReference type="Gene3D" id="3.40.50.720">
    <property type="entry name" value="NAD(P)-binding Rossmann-like Domain"/>
    <property type="match status" value="2"/>
</dbReference>
<dbReference type="CDD" id="cd05301">
    <property type="entry name" value="GDH"/>
    <property type="match status" value="1"/>
</dbReference>
<evidence type="ECO:0000256" key="3">
    <source>
        <dbReference type="RuleBase" id="RU003719"/>
    </source>
</evidence>
<evidence type="ECO:0000259" key="5">
    <source>
        <dbReference type="Pfam" id="PF00389"/>
    </source>
</evidence>
<dbReference type="RefSeq" id="WP_380713057.1">
    <property type="nucleotide sequence ID" value="NZ_JBHUML010000002.1"/>
</dbReference>
<gene>
    <name evidence="7" type="ORF">ACFSUB_10125</name>
</gene>
<accession>A0ABW5T4S2</accession>
<dbReference type="InterPro" id="IPR050223">
    <property type="entry name" value="D-isomer_2-hydroxyacid_DH"/>
</dbReference>
<evidence type="ECO:0000313" key="8">
    <source>
        <dbReference type="Proteomes" id="UP001597520"/>
    </source>
</evidence>
<feature type="domain" description="D-isomer specific 2-hydroxyacid dehydrogenase NAD-binding" evidence="6">
    <location>
        <begin position="108"/>
        <end position="289"/>
    </location>
</feature>
<dbReference type="PANTHER" id="PTHR10996">
    <property type="entry name" value="2-HYDROXYACID DEHYDROGENASE-RELATED"/>
    <property type="match status" value="1"/>
</dbReference>
<dbReference type="PANTHER" id="PTHR10996:SF283">
    <property type="entry name" value="GLYOXYLATE_HYDROXYPYRUVATE REDUCTASE B"/>
    <property type="match status" value="1"/>
</dbReference>
<keyword evidence="2 3" id="KW-0560">Oxidoreductase</keyword>
<evidence type="ECO:0000256" key="2">
    <source>
        <dbReference type="ARBA" id="ARBA00023002"/>
    </source>
</evidence>
<proteinExistence type="inferred from homology"/>
<dbReference type="Proteomes" id="UP001597520">
    <property type="component" value="Unassembled WGS sequence"/>
</dbReference>
<organism evidence="7 8">
    <name type="scientific">Salibacterium lacus</name>
    <dbReference type="NCBI Taxonomy" id="1898109"/>
    <lineage>
        <taxon>Bacteria</taxon>
        <taxon>Bacillati</taxon>
        <taxon>Bacillota</taxon>
        <taxon>Bacilli</taxon>
        <taxon>Bacillales</taxon>
        <taxon>Bacillaceae</taxon>
    </lineage>
</organism>
<evidence type="ECO:0000256" key="1">
    <source>
        <dbReference type="ARBA" id="ARBA00005854"/>
    </source>
</evidence>
<comment type="caution">
    <text evidence="7">The sequence shown here is derived from an EMBL/GenBank/DDBJ whole genome shotgun (WGS) entry which is preliminary data.</text>
</comment>
<dbReference type="PROSITE" id="PS00065">
    <property type="entry name" value="D_2_HYDROXYACID_DH_1"/>
    <property type="match status" value="1"/>
</dbReference>
<evidence type="ECO:0000256" key="4">
    <source>
        <dbReference type="SAM" id="MobiDB-lite"/>
    </source>
</evidence>
<comment type="similarity">
    <text evidence="1 3">Belongs to the D-isomer specific 2-hydroxyacid dehydrogenase family.</text>
</comment>
<dbReference type="Pfam" id="PF00389">
    <property type="entry name" value="2-Hacid_dh"/>
    <property type="match status" value="1"/>
</dbReference>
<dbReference type="InterPro" id="IPR029752">
    <property type="entry name" value="D-isomer_DH_CS1"/>
</dbReference>
<evidence type="ECO:0000313" key="7">
    <source>
        <dbReference type="EMBL" id="MFD2705830.1"/>
    </source>
</evidence>
<evidence type="ECO:0000259" key="6">
    <source>
        <dbReference type="Pfam" id="PF02826"/>
    </source>
</evidence>
<feature type="region of interest" description="Disordered" evidence="4">
    <location>
        <begin position="306"/>
        <end position="331"/>
    </location>
</feature>
<keyword evidence="8" id="KW-1185">Reference proteome</keyword>
<reference evidence="8" key="1">
    <citation type="journal article" date="2019" name="Int. J. Syst. Evol. Microbiol.">
        <title>The Global Catalogue of Microorganisms (GCM) 10K type strain sequencing project: providing services to taxonomists for standard genome sequencing and annotation.</title>
        <authorList>
            <consortium name="The Broad Institute Genomics Platform"/>
            <consortium name="The Broad Institute Genome Sequencing Center for Infectious Disease"/>
            <person name="Wu L."/>
            <person name="Ma J."/>
        </authorList>
    </citation>
    <scope>NUCLEOTIDE SEQUENCE [LARGE SCALE GENOMIC DNA]</scope>
    <source>
        <strain evidence="8">KCTC 33792</strain>
    </source>
</reference>
<dbReference type="SUPFAM" id="SSF52283">
    <property type="entry name" value="Formate/glycerate dehydrogenase catalytic domain-like"/>
    <property type="match status" value="1"/>
</dbReference>